<proteinExistence type="predicted"/>
<keyword evidence="2" id="KW-1185">Reference proteome</keyword>
<dbReference type="Proteomes" id="UP001292094">
    <property type="component" value="Unassembled WGS sequence"/>
</dbReference>
<name>A0AAE1PGT9_9EUCA</name>
<organism evidence="1 2">
    <name type="scientific">Petrolisthes manimaculis</name>
    <dbReference type="NCBI Taxonomy" id="1843537"/>
    <lineage>
        <taxon>Eukaryota</taxon>
        <taxon>Metazoa</taxon>
        <taxon>Ecdysozoa</taxon>
        <taxon>Arthropoda</taxon>
        <taxon>Crustacea</taxon>
        <taxon>Multicrustacea</taxon>
        <taxon>Malacostraca</taxon>
        <taxon>Eumalacostraca</taxon>
        <taxon>Eucarida</taxon>
        <taxon>Decapoda</taxon>
        <taxon>Pleocyemata</taxon>
        <taxon>Anomura</taxon>
        <taxon>Galatheoidea</taxon>
        <taxon>Porcellanidae</taxon>
        <taxon>Petrolisthes</taxon>
    </lineage>
</organism>
<dbReference type="AlphaFoldDB" id="A0AAE1PGT9"/>
<evidence type="ECO:0000313" key="2">
    <source>
        <dbReference type="Proteomes" id="UP001292094"/>
    </source>
</evidence>
<dbReference type="EMBL" id="JAWZYT010001961">
    <property type="protein sequence ID" value="KAK4307838.1"/>
    <property type="molecule type" value="Genomic_DNA"/>
</dbReference>
<gene>
    <name evidence="1" type="ORF">Pmani_020395</name>
</gene>
<comment type="caution">
    <text evidence="1">The sequence shown here is derived from an EMBL/GenBank/DDBJ whole genome shotgun (WGS) entry which is preliminary data.</text>
</comment>
<protein>
    <submittedName>
        <fullName evidence="1">Uncharacterized protein</fullName>
    </submittedName>
</protein>
<sequence length="102" mass="11376">MVNKQRSWSYVDQTFTRHDPDRCLITFCPPPPPPPPATGTRNYYYLSRPRHDNILTSSPLMSPPGLASISDTLARTPTAAPGSGWEVCSGIRQEGREEYNVV</sequence>
<accession>A0AAE1PGT9</accession>
<reference evidence="1" key="1">
    <citation type="submission" date="2023-11" db="EMBL/GenBank/DDBJ databases">
        <title>Genome assemblies of two species of porcelain crab, Petrolisthes cinctipes and Petrolisthes manimaculis (Anomura: Porcellanidae).</title>
        <authorList>
            <person name="Angst P."/>
        </authorList>
    </citation>
    <scope>NUCLEOTIDE SEQUENCE</scope>
    <source>
        <strain evidence="1">PB745_02</strain>
        <tissue evidence="1">Gill</tissue>
    </source>
</reference>
<evidence type="ECO:0000313" key="1">
    <source>
        <dbReference type="EMBL" id="KAK4307838.1"/>
    </source>
</evidence>